<protein>
    <submittedName>
        <fullName evidence="7">Solute carrier family 13 (Sodium-dependent dicarboxylate transporter), member 2/3/5</fullName>
    </submittedName>
</protein>
<dbReference type="PANTHER" id="PTHR10283:SF82">
    <property type="entry name" value="SOLUTE CARRIER FAMILY 13 MEMBER 2"/>
    <property type="match status" value="1"/>
</dbReference>
<keyword evidence="4 6" id="KW-1133">Transmembrane helix</keyword>
<feature type="transmembrane region" description="Helical" evidence="6">
    <location>
        <begin position="333"/>
        <end position="351"/>
    </location>
</feature>
<evidence type="ECO:0000313" key="8">
    <source>
        <dbReference type="Proteomes" id="UP000198756"/>
    </source>
</evidence>
<dbReference type="STRING" id="279824.SAMN03080617_03233"/>
<dbReference type="Proteomes" id="UP000198756">
    <property type="component" value="Unassembled WGS sequence"/>
</dbReference>
<feature type="transmembrane region" description="Helical" evidence="6">
    <location>
        <begin position="363"/>
        <end position="383"/>
    </location>
</feature>
<feature type="transmembrane region" description="Helical" evidence="6">
    <location>
        <begin position="80"/>
        <end position="98"/>
    </location>
</feature>
<dbReference type="InterPro" id="IPR031312">
    <property type="entry name" value="Na/sul_symport_CS"/>
</dbReference>
<dbReference type="AlphaFoldDB" id="A0A1G5Z5A5"/>
<feature type="transmembrane region" description="Helical" evidence="6">
    <location>
        <begin position="273"/>
        <end position="291"/>
    </location>
</feature>
<dbReference type="CDD" id="cd01115">
    <property type="entry name" value="SLC13_permease"/>
    <property type="match status" value="1"/>
</dbReference>
<keyword evidence="8" id="KW-1185">Reference proteome</keyword>
<dbReference type="EMBL" id="FMXE01000026">
    <property type="protein sequence ID" value="SDA89884.1"/>
    <property type="molecule type" value="Genomic_DNA"/>
</dbReference>
<dbReference type="GO" id="GO:0015141">
    <property type="term" value="F:succinate transmembrane transporter activity"/>
    <property type="evidence" value="ECO:0007669"/>
    <property type="project" value="UniProtKB-ARBA"/>
</dbReference>
<gene>
    <name evidence="7" type="ORF">SAMN03080617_03233</name>
</gene>
<feature type="transmembrane region" description="Helical" evidence="6">
    <location>
        <begin position="303"/>
        <end position="321"/>
    </location>
</feature>
<dbReference type="NCBIfam" id="TIGR00785">
    <property type="entry name" value="dass"/>
    <property type="match status" value="1"/>
</dbReference>
<feature type="transmembrane region" description="Helical" evidence="6">
    <location>
        <begin position="455"/>
        <end position="479"/>
    </location>
</feature>
<proteinExistence type="predicted"/>
<keyword evidence="3 6" id="KW-0812">Transmembrane</keyword>
<feature type="transmembrane region" description="Helical" evidence="6">
    <location>
        <begin position="217"/>
        <end position="237"/>
    </location>
</feature>
<keyword evidence="2" id="KW-0813">Transport</keyword>
<dbReference type="PROSITE" id="PS01271">
    <property type="entry name" value="NA_SULFATE"/>
    <property type="match status" value="1"/>
</dbReference>
<evidence type="ECO:0000256" key="3">
    <source>
        <dbReference type="ARBA" id="ARBA00022692"/>
    </source>
</evidence>
<dbReference type="RefSeq" id="WP_092732016.1">
    <property type="nucleotide sequence ID" value="NZ_FMXE01000026.1"/>
</dbReference>
<evidence type="ECO:0000313" key="7">
    <source>
        <dbReference type="EMBL" id="SDA89884.1"/>
    </source>
</evidence>
<dbReference type="GO" id="GO:0005886">
    <property type="term" value="C:plasma membrane"/>
    <property type="evidence" value="ECO:0007669"/>
    <property type="project" value="TreeGrafter"/>
</dbReference>
<name>A0A1G5Z5A5_9BACT</name>
<dbReference type="InterPro" id="IPR001898">
    <property type="entry name" value="SLC13A/DASS"/>
</dbReference>
<feature type="transmembrane region" description="Helical" evidence="6">
    <location>
        <begin position="119"/>
        <end position="137"/>
    </location>
</feature>
<dbReference type="Pfam" id="PF00939">
    <property type="entry name" value="Na_sulph_symp"/>
    <property type="match status" value="1"/>
</dbReference>
<feature type="transmembrane region" description="Helical" evidence="6">
    <location>
        <begin position="6"/>
        <end position="24"/>
    </location>
</feature>
<dbReference type="OrthoDB" id="9766267at2"/>
<evidence type="ECO:0000256" key="2">
    <source>
        <dbReference type="ARBA" id="ARBA00022448"/>
    </source>
</evidence>
<evidence type="ECO:0000256" key="5">
    <source>
        <dbReference type="ARBA" id="ARBA00023136"/>
    </source>
</evidence>
<comment type="subcellular location">
    <subcellularLocation>
        <location evidence="1">Membrane</location>
        <topology evidence="1">Multi-pass membrane protein</topology>
    </subcellularLocation>
</comment>
<evidence type="ECO:0000256" key="1">
    <source>
        <dbReference type="ARBA" id="ARBA00004141"/>
    </source>
</evidence>
<keyword evidence="5 6" id="KW-0472">Membrane</keyword>
<reference evidence="8" key="1">
    <citation type="submission" date="2016-10" db="EMBL/GenBank/DDBJ databases">
        <authorList>
            <person name="Varghese N."/>
            <person name="Submissions S."/>
        </authorList>
    </citation>
    <scope>NUCLEOTIDE SEQUENCE [LARGE SCALE GENOMIC DNA]</scope>
    <source>
        <strain evidence="8">DSM 22703</strain>
    </source>
</reference>
<organism evidence="7 8">
    <name type="scientific">Algoriphagus alkaliphilus</name>
    <dbReference type="NCBI Taxonomy" id="279824"/>
    <lineage>
        <taxon>Bacteria</taxon>
        <taxon>Pseudomonadati</taxon>
        <taxon>Bacteroidota</taxon>
        <taxon>Cytophagia</taxon>
        <taxon>Cytophagales</taxon>
        <taxon>Cyclobacteriaceae</taxon>
        <taxon>Algoriphagus</taxon>
    </lineage>
</organism>
<evidence type="ECO:0000256" key="6">
    <source>
        <dbReference type="SAM" id="Phobius"/>
    </source>
</evidence>
<feature type="transmembrane region" description="Helical" evidence="6">
    <location>
        <begin position="36"/>
        <end position="60"/>
    </location>
</feature>
<sequence>MTNWLPRFGLYFGPISFLLIYFFVQSAGLNPAAQAMLGLACWMAIWWITEAIPIAATAILPLILMPLLGILNIESISDNYMHPTVLLYMGGFLLATGIEKWNLHRRIALNIINLMGTDLRRIVLGFILATGFLSMWISNSATALMMLPIGLAVVNQFKTQLGPENEGIASNLGKNIMLGIAYSASIGGMATLIGTPTNAIMAAVIKELYNYSIGFNEWMLFGFPFAAFLLINCWLYLVKTANPLPKKLNLDDIKSVIANQLKALGKMSFEEKVVLIVFGLVCFSWITRSFILAKIFPQIDDTIIVLIGVVLLFILPSAQKNVRILDWKTAEKIPWGVLILFGGGLALAEGFKETGLAEWIGGGFTTIDGIGFIVLLLIVVASVNFLTEVTSNVATASMLLPILASVALKLDLHPFGLMVGATLAASCAFMLPVATPPNAVVFGSGYLQMKDMVKAGFRLNLVSIVVITLMVYFILPLLWGIDLEHYPF</sequence>
<accession>A0A1G5Z5A5</accession>
<evidence type="ECO:0000256" key="4">
    <source>
        <dbReference type="ARBA" id="ARBA00022989"/>
    </source>
</evidence>
<feature type="transmembrane region" description="Helical" evidence="6">
    <location>
        <begin position="389"/>
        <end position="408"/>
    </location>
</feature>
<dbReference type="PANTHER" id="PTHR10283">
    <property type="entry name" value="SOLUTE CARRIER FAMILY 13 MEMBER"/>
    <property type="match status" value="1"/>
</dbReference>